<reference evidence="1 2" key="1">
    <citation type="submission" date="2016-02" db="EMBL/GenBank/DDBJ databases">
        <title>Draft genome sequence of hydrocarbon degrading Staphylococcus saprophyticus Strain CNV2, isolated from crude-oil contaminated soil from Noonmati Oil Refinery, Guwahati, Assam, India.</title>
        <authorList>
            <person name="Mukherjee A."/>
            <person name="Chettri B."/>
            <person name="Langpoklakpam J."/>
            <person name="Singh A.K."/>
            <person name="Chattopadhyay D.J."/>
        </authorList>
    </citation>
    <scope>NUCLEOTIDE SEQUENCE [LARGE SCALE GENOMIC DNA]</scope>
    <source>
        <strain evidence="1 2">CNV2</strain>
    </source>
</reference>
<protein>
    <recommendedName>
        <fullName evidence="3">Bacteriophage</fullName>
    </recommendedName>
</protein>
<dbReference type="Proteomes" id="UP000075418">
    <property type="component" value="Unassembled WGS sequence"/>
</dbReference>
<accession>A0A151A628</accession>
<organism evidence="1 2">
    <name type="scientific">Staphylococcus kloosii</name>
    <dbReference type="NCBI Taxonomy" id="29384"/>
    <lineage>
        <taxon>Bacteria</taxon>
        <taxon>Bacillati</taxon>
        <taxon>Bacillota</taxon>
        <taxon>Bacilli</taxon>
        <taxon>Bacillales</taxon>
        <taxon>Staphylococcaceae</taxon>
        <taxon>Staphylococcus</taxon>
    </lineage>
</organism>
<proteinExistence type="predicted"/>
<dbReference type="AlphaFoldDB" id="A0A151A628"/>
<evidence type="ECO:0000313" key="2">
    <source>
        <dbReference type="Proteomes" id="UP000075418"/>
    </source>
</evidence>
<sequence length="95" mass="11474">MIQQEHVDQFKARNRIFYDMEDERIKNDLEMSYIDIKNKCGFFDIDELSLGRELVYERTRYVLNDKLEEFNDNFLSSIVQFQITNMEVFEDGANT</sequence>
<dbReference type="EMBL" id="LUGM01000002">
    <property type="protein sequence ID" value="KYH14884.1"/>
    <property type="molecule type" value="Genomic_DNA"/>
</dbReference>
<dbReference type="RefSeq" id="WP_061855040.1">
    <property type="nucleotide sequence ID" value="NZ_JADIIQ010000001.1"/>
</dbReference>
<evidence type="ECO:0008006" key="3">
    <source>
        <dbReference type="Google" id="ProtNLM"/>
    </source>
</evidence>
<gene>
    <name evidence="1" type="ORF">A0131_08860</name>
</gene>
<evidence type="ECO:0000313" key="1">
    <source>
        <dbReference type="EMBL" id="KYH14884.1"/>
    </source>
</evidence>
<comment type="caution">
    <text evidence="1">The sequence shown here is derived from an EMBL/GenBank/DDBJ whole genome shotgun (WGS) entry which is preliminary data.</text>
</comment>
<name>A0A151A628_9STAP</name>